<organism evidence="8 9">
    <name type="scientific">Quisquiliibacterium transsilvanicum</name>
    <dbReference type="NCBI Taxonomy" id="1549638"/>
    <lineage>
        <taxon>Bacteria</taxon>
        <taxon>Pseudomonadati</taxon>
        <taxon>Pseudomonadota</taxon>
        <taxon>Betaproteobacteria</taxon>
        <taxon>Burkholderiales</taxon>
        <taxon>Burkholderiaceae</taxon>
        <taxon>Quisquiliibacterium</taxon>
    </lineage>
</organism>
<dbReference type="RefSeq" id="WP_183964999.1">
    <property type="nucleotide sequence ID" value="NZ_BAABEW010000017.1"/>
</dbReference>
<evidence type="ECO:0000256" key="2">
    <source>
        <dbReference type="ARBA" id="ARBA00022475"/>
    </source>
</evidence>
<feature type="transmembrane region" description="Helical" evidence="6">
    <location>
        <begin position="46"/>
        <end position="64"/>
    </location>
</feature>
<accession>A0A7W8HFH8</accession>
<dbReference type="InterPro" id="IPR051791">
    <property type="entry name" value="Pra-immunoreactive"/>
</dbReference>
<evidence type="ECO:0000256" key="1">
    <source>
        <dbReference type="ARBA" id="ARBA00004651"/>
    </source>
</evidence>
<keyword evidence="9" id="KW-1185">Reference proteome</keyword>
<dbReference type="EMBL" id="JACHGB010000002">
    <property type="protein sequence ID" value="MBB5271066.1"/>
    <property type="molecule type" value="Genomic_DNA"/>
</dbReference>
<keyword evidence="5 6" id="KW-0472">Membrane</keyword>
<reference evidence="8 9" key="1">
    <citation type="submission" date="2020-08" db="EMBL/GenBank/DDBJ databases">
        <title>Genomic Encyclopedia of Type Strains, Phase IV (KMG-IV): sequencing the most valuable type-strain genomes for metagenomic binning, comparative biology and taxonomic classification.</title>
        <authorList>
            <person name="Goeker M."/>
        </authorList>
    </citation>
    <scope>NUCLEOTIDE SEQUENCE [LARGE SCALE GENOMIC DNA]</scope>
    <source>
        <strain evidence="8 9">DSM 29781</strain>
    </source>
</reference>
<evidence type="ECO:0000313" key="9">
    <source>
        <dbReference type="Proteomes" id="UP000532440"/>
    </source>
</evidence>
<evidence type="ECO:0000256" key="3">
    <source>
        <dbReference type="ARBA" id="ARBA00022692"/>
    </source>
</evidence>
<evidence type="ECO:0000259" key="7">
    <source>
        <dbReference type="Pfam" id="PF06271"/>
    </source>
</evidence>
<gene>
    <name evidence="8" type="ORF">HNQ70_001070</name>
</gene>
<feature type="transmembrane region" description="Helical" evidence="6">
    <location>
        <begin position="97"/>
        <end position="130"/>
    </location>
</feature>
<sequence>MPPASPWRRMMCIAYECILLFGVLFFFGYGFSALVQFKGAPGPLRWAFQGFVFLVLAAYFTWSWSEGRRTLPMKTMMVTVVTEEGSPLRRGQAFLRFVAAFAMLVIAAAAGSFVHGALWLLMLVPFLWALADRDHRTLYDLATGTRLVHISR</sequence>
<evidence type="ECO:0000256" key="6">
    <source>
        <dbReference type="SAM" id="Phobius"/>
    </source>
</evidence>
<evidence type="ECO:0000256" key="4">
    <source>
        <dbReference type="ARBA" id="ARBA00022989"/>
    </source>
</evidence>
<name>A0A7W8HFH8_9BURK</name>
<keyword evidence="3 6" id="KW-0812">Transmembrane</keyword>
<keyword evidence="4 6" id="KW-1133">Transmembrane helix</keyword>
<dbReference type="AlphaFoldDB" id="A0A7W8HFH8"/>
<evidence type="ECO:0000256" key="5">
    <source>
        <dbReference type="ARBA" id="ARBA00023136"/>
    </source>
</evidence>
<feature type="domain" description="RDD" evidence="7">
    <location>
        <begin position="4"/>
        <end position="143"/>
    </location>
</feature>
<feature type="transmembrane region" description="Helical" evidence="6">
    <location>
        <begin position="12"/>
        <end position="34"/>
    </location>
</feature>
<dbReference type="GO" id="GO:0005886">
    <property type="term" value="C:plasma membrane"/>
    <property type="evidence" value="ECO:0007669"/>
    <property type="project" value="UniProtKB-SubCell"/>
</dbReference>
<dbReference type="InterPro" id="IPR010432">
    <property type="entry name" value="RDD"/>
</dbReference>
<dbReference type="PANTHER" id="PTHR36115">
    <property type="entry name" value="PROLINE-RICH ANTIGEN HOMOLOG-RELATED"/>
    <property type="match status" value="1"/>
</dbReference>
<proteinExistence type="predicted"/>
<protein>
    <submittedName>
        <fullName evidence="8">Putative RDD family membrane protein YckC</fullName>
    </submittedName>
</protein>
<keyword evidence="2" id="KW-1003">Cell membrane</keyword>
<evidence type="ECO:0000313" key="8">
    <source>
        <dbReference type="EMBL" id="MBB5271066.1"/>
    </source>
</evidence>
<comment type="subcellular location">
    <subcellularLocation>
        <location evidence="1">Cell membrane</location>
        <topology evidence="1">Multi-pass membrane protein</topology>
    </subcellularLocation>
</comment>
<dbReference type="PANTHER" id="PTHR36115:SF10">
    <property type="entry name" value="RDD DOMAIN-CONTAINING PROTEIN"/>
    <property type="match status" value="1"/>
</dbReference>
<dbReference type="Pfam" id="PF06271">
    <property type="entry name" value="RDD"/>
    <property type="match status" value="1"/>
</dbReference>
<dbReference type="Proteomes" id="UP000532440">
    <property type="component" value="Unassembled WGS sequence"/>
</dbReference>
<comment type="caution">
    <text evidence="8">The sequence shown here is derived from an EMBL/GenBank/DDBJ whole genome shotgun (WGS) entry which is preliminary data.</text>
</comment>